<accession>A0AAV6TSJ6</accession>
<protein>
    <submittedName>
        <fullName evidence="2">Uncharacterized protein</fullName>
    </submittedName>
</protein>
<dbReference type="AlphaFoldDB" id="A0AAV6TSJ6"/>
<gene>
    <name evidence="2" type="ORF">JTE90_020153</name>
</gene>
<comment type="caution">
    <text evidence="2">The sequence shown here is derived from an EMBL/GenBank/DDBJ whole genome shotgun (WGS) entry which is preliminary data.</text>
</comment>
<evidence type="ECO:0000313" key="3">
    <source>
        <dbReference type="Proteomes" id="UP000827092"/>
    </source>
</evidence>
<feature type="compositionally biased region" description="Basic residues" evidence="1">
    <location>
        <begin position="38"/>
        <end position="53"/>
    </location>
</feature>
<evidence type="ECO:0000313" key="2">
    <source>
        <dbReference type="EMBL" id="KAG8174865.1"/>
    </source>
</evidence>
<organism evidence="2 3">
    <name type="scientific">Oedothorax gibbosus</name>
    <dbReference type="NCBI Taxonomy" id="931172"/>
    <lineage>
        <taxon>Eukaryota</taxon>
        <taxon>Metazoa</taxon>
        <taxon>Ecdysozoa</taxon>
        <taxon>Arthropoda</taxon>
        <taxon>Chelicerata</taxon>
        <taxon>Arachnida</taxon>
        <taxon>Araneae</taxon>
        <taxon>Araneomorphae</taxon>
        <taxon>Entelegynae</taxon>
        <taxon>Araneoidea</taxon>
        <taxon>Linyphiidae</taxon>
        <taxon>Erigoninae</taxon>
        <taxon>Oedothorax</taxon>
    </lineage>
</organism>
<feature type="compositionally biased region" description="Basic and acidic residues" evidence="1">
    <location>
        <begin position="1"/>
        <end position="16"/>
    </location>
</feature>
<proteinExistence type="predicted"/>
<keyword evidence="3" id="KW-1185">Reference proteome</keyword>
<dbReference type="Proteomes" id="UP000827092">
    <property type="component" value="Unassembled WGS sequence"/>
</dbReference>
<dbReference type="EMBL" id="JAFNEN010001119">
    <property type="protein sequence ID" value="KAG8174865.1"/>
    <property type="molecule type" value="Genomic_DNA"/>
</dbReference>
<feature type="compositionally biased region" description="Polar residues" evidence="1">
    <location>
        <begin position="112"/>
        <end position="128"/>
    </location>
</feature>
<feature type="region of interest" description="Disordered" evidence="1">
    <location>
        <begin position="1"/>
        <end position="57"/>
    </location>
</feature>
<evidence type="ECO:0000256" key="1">
    <source>
        <dbReference type="SAM" id="MobiDB-lite"/>
    </source>
</evidence>
<sequence length="128" mass="14467">MYPNYDEKDTLSDSRELTTQLPAEQFDVESGIEELSKPRKGKKSKKRRKKNNKNRFLLLNNKQQGDKKQDLVNDKKELSFRNAPEQNHGTHCGVETTRSEDSLPTPGLPENPSITGNITGLITGQISK</sequence>
<name>A0AAV6TSJ6_9ARAC</name>
<feature type="region of interest" description="Disordered" evidence="1">
    <location>
        <begin position="83"/>
        <end position="128"/>
    </location>
</feature>
<reference evidence="2 3" key="1">
    <citation type="journal article" date="2022" name="Nat. Ecol. Evol.">
        <title>A masculinizing supergene underlies an exaggerated male reproductive morph in a spider.</title>
        <authorList>
            <person name="Hendrickx F."/>
            <person name="De Corte Z."/>
            <person name="Sonet G."/>
            <person name="Van Belleghem S.M."/>
            <person name="Kostlbacher S."/>
            <person name="Vangestel C."/>
        </authorList>
    </citation>
    <scope>NUCLEOTIDE SEQUENCE [LARGE SCALE GENOMIC DNA]</scope>
    <source>
        <strain evidence="2">W744_W776</strain>
    </source>
</reference>